<dbReference type="AlphaFoldDB" id="A0A5E7WEX1"/>
<protein>
    <recommendedName>
        <fullName evidence="3">Thymidylate kinase</fullName>
    </recommendedName>
</protein>
<sequence>MIFVVEGISASGKTTWCAKHGGQHVIPENGRFENEPDRIKDPVGAATFWAERNVDRWQTALAMEDTSSWALCDSDPLKLHYIWSLWQIGEASEHDWRIELDATRETIAQGRIGFADCYIVGRIDPQLARERAKADTTRRRSRFELHVRLQQALLTWYSAMDEVLPGRVRFSFPSEMPTLKSLDGRYAVATFDQMIASLPRPTHTSYRD</sequence>
<accession>A0A5E7WEX1</accession>
<dbReference type="Proteomes" id="UP000325645">
    <property type="component" value="Unassembled WGS sequence"/>
</dbReference>
<gene>
    <name evidence="1" type="ORF">PS943_03437</name>
</gene>
<proteinExistence type="predicted"/>
<name>A0A5E7WEX1_PSEFL</name>
<evidence type="ECO:0000313" key="2">
    <source>
        <dbReference type="Proteomes" id="UP000325645"/>
    </source>
</evidence>
<organism evidence="1 2">
    <name type="scientific">Pseudomonas fluorescens</name>
    <dbReference type="NCBI Taxonomy" id="294"/>
    <lineage>
        <taxon>Bacteria</taxon>
        <taxon>Pseudomonadati</taxon>
        <taxon>Pseudomonadota</taxon>
        <taxon>Gammaproteobacteria</taxon>
        <taxon>Pseudomonadales</taxon>
        <taxon>Pseudomonadaceae</taxon>
        <taxon>Pseudomonas</taxon>
    </lineage>
</organism>
<dbReference type="SUPFAM" id="SSF52540">
    <property type="entry name" value="P-loop containing nucleoside triphosphate hydrolases"/>
    <property type="match status" value="1"/>
</dbReference>
<dbReference type="EMBL" id="CABVJH010000006">
    <property type="protein sequence ID" value="VVQ33698.1"/>
    <property type="molecule type" value="Genomic_DNA"/>
</dbReference>
<dbReference type="RefSeq" id="WP_150657343.1">
    <property type="nucleotide sequence ID" value="NZ_CABVJH010000006.1"/>
</dbReference>
<dbReference type="InterPro" id="IPR027417">
    <property type="entry name" value="P-loop_NTPase"/>
</dbReference>
<reference evidence="1 2" key="1">
    <citation type="submission" date="2019-09" db="EMBL/GenBank/DDBJ databases">
        <authorList>
            <person name="Chandra G."/>
            <person name="Truman W A."/>
        </authorList>
    </citation>
    <scope>NUCLEOTIDE SEQUENCE [LARGE SCALE GENOMIC DNA]</scope>
    <source>
        <strain evidence="1">PS943</strain>
    </source>
</reference>
<evidence type="ECO:0008006" key="3">
    <source>
        <dbReference type="Google" id="ProtNLM"/>
    </source>
</evidence>
<evidence type="ECO:0000313" key="1">
    <source>
        <dbReference type="EMBL" id="VVQ33698.1"/>
    </source>
</evidence>